<evidence type="ECO:0000256" key="1">
    <source>
        <dbReference type="SAM" id="SignalP"/>
    </source>
</evidence>
<keyword evidence="1" id="KW-0732">Signal</keyword>
<name>A0A9Q9B0X7_9PEZI</name>
<dbReference type="AlphaFoldDB" id="A0A9Q9B0X7"/>
<protein>
    <submittedName>
        <fullName evidence="2">Uncharacterized protein</fullName>
    </submittedName>
</protein>
<accession>A0A9Q9B0X7</accession>
<evidence type="ECO:0000313" key="2">
    <source>
        <dbReference type="EMBL" id="USW56888.1"/>
    </source>
</evidence>
<sequence>MKYSPKTFMSQLALLVLVHANGDAALQQAGNLIARTTDNNIGSPTPAPCPTTLKVPQRLDCGGCYSTIYSNTDTKSVDCGGCKTLTTETQYNFLVGVCPVCIEGVQTRYNSTGTSTVTSCSVTPTPYQVAYSDDGNGDVPKA</sequence>
<proteinExistence type="predicted"/>
<evidence type="ECO:0000313" key="3">
    <source>
        <dbReference type="Proteomes" id="UP001056384"/>
    </source>
</evidence>
<keyword evidence="3" id="KW-1185">Reference proteome</keyword>
<organism evidence="2 3">
    <name type="scientific">Septoria linicola</name>
    <dbReference type="NCBI Taxonomy" id="215465"/>
    <lineage>
        <taxon>Eukaryota</taxon>
        <taxon>Fungi</taxon>
        <taxon>Dikarya</taxon>
        <taxon>Ascomycota</taxon>
        <taxon>Pezizomycotina</taxon>
        <taxon>Dothideomycetes</taxon>
        <taxon>Dothideomycetidae</taxon>
        <taxon>Mycosphaerellales</taxon>
        <taxon>Mycosphaerellaceae</taxon>
        <taxon>Septoria</taxon>
    </lineage>
</organism>
<reference evidence="2" key="1">
    <citation type="submission" date="2022-06" db="EMBL/GenBank/DDBJ databases">
        <title>Complete genome sequences of two strains of the flax pathogen Septoria linicola.</title>
        <authorList>
            <person name="Lapalu N."/>
            <person name="Simon A."/>
            <person name="Demenou B."/>
            <person name="Paumier D."/>
            <person name="Guillot M.-P."/>
            <person name="Gout L."/>
            <person name="Valade R."/>
        </authorList>
    </citation>
    <scope>NUCLEOTIDE SEQUENCE</scope>
    <source>
        <strain evidence="2">SE15195</strain>
    </source>
</reference>
<gene>
    <name evidence="2" type="ORF">Slin15195_G102070</name>
</gene>
<dbReference type="Proteomes" id="UP001056384">
    <property type="component" value="Chromosome 9"/>
</dbReference>
<feature type="signal peptide" evidence="1">
    <location>
        <begin position="1"/>
        <end position="20"/>
    </location>
</feature>
<dbReference type="OrthoDB" id="3650651at2759"/>
<feature type="chain" id="PRO_5040122496" evidence="1">
    <location>
        <begin position="21"/>
        <end position="142"/>
    </location>
</feature>
<dbReference type="EMBL" id="CP099426">
    <property type="protein sequence ID" value="USW56888.1"/>
    <property type="molecule type" value="Genomic_DNA"/>
</dbReference>